<organism evidence="2">
    <name type="scientific">viral metagenome</name>
    <dbReference type="NCBI Taxonomy" id="1070528"/>
    <lineage>
        <taxon>unclassified sequences</taxon>
        <taxon>metagenomes</taxon>
        <taxon>organismal metagenomes</taxon>
    </lineage>
</organism>
<dbReference type="AlphaFoldDB" id="A0A6M3KTK2"/>
<dbReference type="EMBL" id="MT142197">
    <property type="protein sequence ID" value="QJA75988.1"/>
    <property type="molecule type" value="Genomic_DNA"/>
</dbReference>
<proteinExistence type="predicted"/>
<evidence type="ECO:0000313" key="2">
    <source>
        <dbReference type="EMBL" id="QJA85407.1"/>
    </source>
</evidence>
<reference evidence="2" key="1">
    <citation type="submission" date="2020-03" db="EMBL/GenBank/DDBJ databases">
        <title>The deep terrestrial virosphere.</title>
        <authorList>
            <person name="Holmfeldt K."/>
            <person name="Nilsson E."/>
            <person name="Simone D."/>
            <person name="Lopez-Fernandez M."/>
            <person name="Wu X."/>
            <person name="de Brujin I."/>
            <person name="Lundin D."/>
            <person name="Andersson A."/>
            <person name="Bertilsson S."/>
            <person name="Dopson M."/>
        </authorList>
    </citation>
    <scope>NUCLEOTIDE SEQUENCE</scope>
    <source>
        <strain evidence="1">MM415A01615</strain>
        <strain evidence="2">MM415B02225</strain>
    </source>
</reference>
<gene>
    <name evidence="1" type="ORF">MM415A01615_0015</name>
    <name evidence="2" type="ORF">MM415B02225_0006</name>
</gene>
<protein>
    <submittedName>
        <fullName evidence="2">Uncharacterized protein</fullName>
    </submittedName>
</protein>
<accession>A0A6M3KTK2</accession>
<name>A0A6M3KTK2_9ZZZZ</name>
<dbReference type="EMBL" id="MT142572">
    <property type="protein sequence ID" value="QJA85407.1"/>
    <property type="molecule type" value="Genomic_DNA"/>
</dbReference>
<sequence>MNNINRFIGVDLANPTLLTFFLDKKEVGRLIVRDDKLEFVGDAYTSTQAFLNGIKPIVDNYIKEKLDLLN</sequence>
<evidence type="ECO:0000313" key="1">
    <source>
        <dbReference type="EMBL" id="QJA75988.1"/>
    </source>
</evidence>